<proteinExistence type="predicted"/>
<accession>A0A2S6EY91</accession>
<comment type="caution">
    <text evidence="1">The sequence shown here is derived from an EMBL/GenBank/DDBJ whole genome shotgun (WGS) entry which is preliminary data.</text>
</comment>
<evidence type="ECO:0000313" key="1">
    <source>
        <dbReference type="EMBL" id="PPK30140.1"/>
    </source>
</evidence>
<dbReference type="EMBL" id="PQWY01000014">
    <property type="protein sequence ID" value="PPK30140.1"/>
    <property type="molecule type" value="Genomic_DNA"/>
</dbReference>
<name>A0A2S6EY91_LEGPN</name>
<protein>
    <submittedName>
        <fullName evidence="1">Uncharacterized protein</fullName>
    </submittedName>
</protein>
<dbReference type="RefSeq" id="WP_027228583.1">
    <property type="nucleotide sequence ID" value="NZ_CP017601.1"/>
</dbReference>
<organism evidence="1 2">
    <name type="scientific">Legionella pneumophila</name>
    <dbReference type="NCBI Taxonomy" id="446"/>
    <lineage>
        <taxon>Bacteria</taxon>
        <taxon>Pseudomonadati</taxon>
        <taxon>Pseudomonadota</taxon>
        <taxon>Gammaproteobacteria</taxon>
        <taxon>Legionellales</taxon>
        <taxon>Legionellaceae</taxon>
        <taxon>Legionella</taxon>
    </lineage>
</organism>
<dbReference type="AlphaFoldDB" id="A0A2S6EY91"/>
<gene>
    <name evidence="1" type="ORF">C3928_09865</name>
</gene>
<evidence type="ECO:0000313" key="2">
    <source>
        <dbReference type="Proteomes" id="UP000239239"/>
    </source>
</evidence>
<dbReference type="OrthoDB" id="5636249at2"/>
<sequence>MLSRDQIETLLLIRKREGTILYNTRTPKPIINLISNIGDVPNSDIATLLHHVAFGELEQVKGMLEKNPRLLLEAGNVEDPAGNTIVRVTPYECALGAGDDEMAGMMDEYFKKFEGGDKARLKQYARFKTGIEQMLDEKNAFDFGPLLQIIIESKNEDVTAALNLDFNHHSPLQHVLEDFRKHFLPREIHRGMHFNYATLLKAFEVYDKAFDTLIKAGRSYDKCDLFWRQVIGYIQRGLPACDRQAFAQGIFYINEKKEKLQRHFNFRFVGCSFPITSAVDSCSGLGYEYGVGHWSVAEDGRRHGALYIEAYVKQKQQTCRTYAATSISDVSVCNFMN</sequence>
<dbReference type="Proteomes" id="UP000239239">
    <property type="component" value="Unassembled WGS sequence"/>
</dbReference>
<reference evidence="1 2" key="1">
    <citation type="submission" date="2018-02" db="EMBL/GenBank/DDBJ databases">
        <title>Draft genome sequences of four Legionella pneumophila clinical strains isolated in Ontario.</title>
        <authorList>
            <person name="Fortuna A."/>
            <person name="Ramnarine R."/>
            <person name="Li A."/>
            <person name="Frantz C."/>
            <person name="Mallo G."/>
        </authorList>
    </citation>
    <scope>NUCLEOTIDE SEQUENCE [LARGE SCALE GENOMIC DNA]</scope>
    <source>
        <strain evidence="1 2">LG61</strain>
    </source>
</reference>